<dbReference type="Pfam" id="PF09339">
    <property type="entry name" value="HTH_IclR"/>
    <property type="match status" value="1"/>
</dbReference>
<organism evidence="6 7">
    <name type="scientific">Acrocarpospora pleiomorpha</name>
    <dbReference type="NCBI Taxonomy" id="90975"/>
    <lineage>
        <taxon>Bacteria</taxon>
        <taxon>Bacillati</taxon>
        <taxon>Actinomycetota</taxon>
        <taxon>Actinomycetes</taxon>
        <taxon>Streptosporangiales</taxon>
        <taxon>Streptosporangiaceae</taxon>
        <taxon>Acrocarpospora</taxon>
    </lineage>
</organism>
<evidence type="ECO:0000259" key="5">
    <source>
        <dbReference type="PROSITE" id="PS51078"/>
    </source>
</evidence>
<dbReference type="PROSITE" id="PS51077">
    <property type="entry name" value="HTH_ICLR"/>
    <property type="match status" value="1"/>
</dbReference>
<evidence type="ECO:0000259" key="4">
    <source>
        <dbReference type="PROSITE" id="PS51077"/>
    </source>
</evidence>
<dbReference type="GO" id="GO:0003677">
    <property type="term" value="F:DNA binding"/>
    <property type="evidence" value="ECO:0007669"/>
    <property type="project" value="UniProtKB-KW"/>
</dbReference>
<feature type="domain" description="HTH iclR-type" evidence="4">
    <location>
        <begin position="30"/>
        <end position="89"/>
    </location>
</feature>
<feature type="domain" description="IclR-ED" evidence="5">
    <location>
        <begin position="90"/>
        <end position="259"/>
    </location>
</feature>
<accession>A0A5M3Y0J1</accession>
<reference evidence="6 7" key="1">
    <citation type="submission" date="2019-10" db="EMBL/GenBank/DDBJ databases">
        <title>Whole genome shotgun sequence of Acrocarpospora pleiomorpha NBRC 16267.</title>
        <authorList>
            <person name="Ichikawa N."/>
            <person name="Kimura A."/>
            <person name="Kitahashi Y."/>
            <person name="Komaki H."/>
            <person name="Oguchi A."/>
        </authorList>
    </citation>
    <scope>NUCLEOTIDE SEQUENCE [LARGE SCALE GENOMIC DNA]</scope>
    <source>
        <strain evidence="6 7">NBRC 16267</strain>
    </source>
</reference>
<keyword evidence="2" id="KW-0238">DNA-binding</keyword>
<dbReference type="InterPro" id="IPR036390">
    <property type="entry name" value="WH_DNA-bd_sf"/>
</dbReference>
<protein>
    <submittedName>
        <fullName evidence="6">IclR family transcriptional regulator</fullName>
    </submittedName>
</protein>
<keyword evidence="7" id="KW-1185">Reference proteome</keyword>
<dbReference type="GO" id="GO:0045892">
    <property type="term" value="P:negative regulation of DNA-templated transcription"/>
    <property type="evidence" value="ECO:0007669"/>
    <property type="project" value="TreeGrafter"/>
</dbReference>
<dbReference type="SMART" id="SM00346">
    <property type="entry name" value="HTH_ICLR"/>
    <property type="match status" value="1"/>
</dbReference>
<evidence type="ECO:0000256" key="1">
    <source>
        <dbReference type="ARBA" id="ARBA00023015"/>
    </source>
</evidence>
<dbReference type="PANTHER" id="PTHR30136:SF39">
    <property type="entry name" value="TRANSCRIPTIONAL REGULATORY PROTEIN"/>
    <property type="match status" value="1"/>
</dbReference>
<dbReference type="GO" id="GO:0003700">
    <property type="term" value="F:DNA-binding transcription factor activity"/>
    <property type="evidence" value="ECO:0007669"/>
    <property type="project" value="TreeGrafter"/>
</dbReference>
<proteinExistence type="predicted"/>
<dbReference type="InterPro" id="IPR050707">
    <property type="entry name" value="HTH_MetabolicPath_Reg"/>
</dbReference>
<dbReference type="FunFam" id="3.30.450.40:FF:000002">
    <property type="entry name" value="IclR family transcriptional regulator"/>
    <property type="match status" value="1"/>
</dbReference>
<comment type="caution">
    <text evidence="6">The sequence shown here is derived from an EMBL/GenBank/DDBJ whole genome shotgun (WGS) entry which is preliminary data.</text>
</comment>
<dbReference type="SUPFAM" id="SSF46785">
    <property type="entry name" value="Winged helix' DNA-binding domain"/>
    <property type="match status" value="1"/>
</dbReference>
<dbReference type="InterPro" id="IPR014757">
    <property type="entry name" value="Tscrpt_reg_IclR_C"/>
</dbReference>
<dbReference type="Gene3D" id="1.10.10.10">
    <property type="entry name" value="Winged helix-like DNA-binding domain superfamily/Winged helix DNA-binding domain"/>
    <property type="match status" value="1"/>
</dbReference>
<dbReference type="SUPFAM" id="SSF55781">
    <property type="entry name" value="GAF domain-like"/>
    <property type="match status" value="1"/>
</dbReference>
<keyword evidence="1" id="KW-0805">Transcription regulation</keyword>
<evidence type="ECO:0000256" key="2">
    <source>
        <dbReference type="ARBA" id="ARBA00023125"/>
    </source>
</evidence>
<sequence>MELYRLLVGIAFASRIARRQYRGMDNSSGVGVLDKAVLVLNALEAGPASLAQLVQATGLARPTAHRLAVALEHHRIVSRDTQGRFILGPRLSELSTAAGEDRLLAVAGPVLTQLRDQTGESAQLYRRQGDERVCVAAAERASGLRDTVPVGSALPMLAGSAAQILLAWEEPDRLHRGLRGAKFTAATLASVRRRGWAHSVGEREQGVASVSAPIRGAGGKVIAAVSVSGPIERLSRTPGRLHAIPVVTAAERITEAMRRAN</sequence>
<evidence type="ECO:0000313" key="7">
    <source>
        <dbReference type="Proteomes" id="UP000377595"/>
    </source>
</evidence>
<keyword evidence="3" id="KW-0804">Transcription</keyword>
<dbReference type="AlphaFoldDB" id="A0A5M3Y0J1"/>
<dbReference type="EMBL" id="BLAF01000099">
    <property type="protein sequence ID" value="GES26854.1"/>
    <property type="molecule type" value="Genomic_DNA"/>
</dbReference>
<gene>
    <name evidence="6" type="ORF">Aple_097530</name>
</gene>
<name>A0A5M3Y0J1_9ACTN</name>
<dbReference type="Pfam" id="PF01614">
    <property type="entry name" value="IclR_C"/>
    <property type="match status" value="1"/>
</dbReference>
<dbReference type="InterPro" id="IPR005471">
    <property type="entry name" value="Tscrpt_reg_IclR_N"/>
</dbReference>
<evidence type="ECO:0000256" key="3">
    <source>
        <dbReference type="ARBA" id="ARBA00023163"/>
    </source>
</evidence>
<dbReference type="PANTHER" id="PTHR30136">
    <property type="entry name" value="HELIX-TURN-HELIX TRANSCRIPTIONAL REGULATOR, ICLR FAMILY"/>
    <property type="match status" value="1"/>
</dbReference>
<dbReference type="Proteomes" id="UP000377595">
    <property type="component" value="Unassembled WGS sequence"/>
</dbReference>
<dbReference type="Gene3D" id="3.30.450.40">
    <property type="match status" value="1"/>
</dbReference>
<dbReference type="InterPro" id="IPR036388">
    <property type="entry name" value="WH-like_DNA-bd_sf"/>
</dbReference>
<dbReference type="InterPro" id="IPR029016">
    <property type="entry name" value="GAF-like_dom_sf"/>
</dbReference>
<dbReference type="PROSITE" id="PS51078">
    <property type="entry name" value="ICLR_ED"/>
    <property type="match status" value="1"/>
</dbReference>
<evidence type="ECO:0000313" key="6">
    <source>
        <dbReference type="EMBL" id="GES26854.1"/>
    </source>
</evidence>